<dbReference type="RefSeq" id="XP_002484505.1">
    <property type="nucleotide sequence ID" value="XM_002484460.1"/>
</dbReference>
<protein>
    <submittedName>
        <fullName evidence="2">Uncharacterized protein</fullName>
    </submittedName>
</protein>
<keyword evidence="3" id="KW-1185">Reference proteome</keyword>
<dbReference type="eggNOG" id="KOG0351">
    <property type="taxonomic scope" value="Eukaryota"/>
</dbReference>
<feature type="compositionally biased region" description="Acidic residues" evidence="1">
    <location>
        <begin position="321"/>
        <end position="347"/>
    </location>
</feature>
<accession>B8MEY8</accession>
<proteinExistence type="predicted"/>
<dbReference type="AlphaFoldDB" id="B8MEY8"/>
<dbReference type="PhylomeDB" id="B8MEY8"/>
<sequence>MANPIAFQNLYFERLTDFPTTVVCRECRYSVWPSQIESHLQHAHRYLSSTLRKQLAEEVRSWPDIAINPIELDIPPTRIRAIPQLIGPLNGWQCQLSPELCWYYFAIIDHHDVEDERDRMDEANSISLPNAAIFWEQANAKFAEFEKKLVEKIAQGHVDEANPWLRRTGWLPYLKPFTFHALQAFIEAPEPPSEDENQSTAIPDTKTAEKCAAWAVWSAMGEVGRLSQLSVLHMGVFVRMEAICSERNQTRYQPLEAYQDANAVTDRVFRPGERRPWESRSIPSLPPSSGESRVETMAPQRVRPRGEEEMSDRSRDRLEGDADPEEVDPREDDDEEYDEENKEEEEVPPLTPIQQACLDFCIELLNQRIVRREYDSALICATAILGA</sequence>
<evidence type="ECO:0000256" key="1">
    <source>
        <dbReference type="SAM" id="MobiDB-lite"/>
    </source>
</evidence>
<dbReference type="EMBL" id="EQ962656">
    <property type="protein sequence ID" value="EED17271.1"/>
    <property type="molecule type" value="Genomic_DNA"/>
</dbReference>
<feature type="compositionally biased region" description="Basic and acidic residues" evidence="1">
    <location>
        <begin position="304"/>
        <end position="320"/>
    </location>
</feature>
<dbReference type="InterPro" id="IPR022698">
    <property type="entry name" value="OrsD"/>
</dbReference>
<dbReference type="HOGENOM" id="CLU_001104_0_1_1"/>
<feature type="region of interest" description="Disordered" evidence="1">
    <location>
        <begin position="271"/>
        <end position="350"/>
    </location>
</feature>
<dbReference type="GeneID" id="8109977"/>
<dbReference type="OMA" id="ICSERNQ"/>
<gene>
    <name evidence="2" type="ORF">TSTA_023250</name>
</gene>
<name>B8MEY8_TALSN</name>
<dbReference type="Proteomes" id="UP000001745">
    <property type="component" value="Unassembled WGS sequence"/>
</dbReference>
<evidence type="ECO:0000313" key="2">
    <source>
        <dbReference type="EMBL" id="EED17271.1"/>
    </source>
</evidence>
<reference evidence="3" key="1">
    <citation type="journal article" date="2015" name="Genome Announc.">
        <title>Genome sequence of the AIDS-associated pathogen Penicillium marneffei (ATCC18224) and its near taxonomic relative Talaromyces stipitatus (ATCC10500).</title>
        <authorList>
            <person name="Nierman W.C."/>
            <person name="Fedorova-Abrams N.D."/>
            <person name="Andrianopoulos A."/>
        </authorList>
    </citation>
    <scope>NUCLEOTIDE SEQUENCE [LARGE SCALE GENOMIC DNA]</scope>
    <source>
        <strain evidence="3">ATCC 10500 / CBS 375.48 / QM 6759 / NRRL 1006</strain>
    </source>
</reference>
<organism evidence="2 3">
    <name type="scientific">Talaromyces stipitatus (strain ATCC 10500 / CBS 375.48 / QM 6759 / NRRL 1006)</name>
    <name type="common">Penicillium stipitatum</name>
    <dbReference type="NCBI Taxonomy" id="441959"/>
    <lineage>
        <taxon>Eukaryota</taxon>
        <taxon>Fungi</taxon>
        <taxon>Dikarya</taxon>
        <taxon>Ascomycota</taxon>
        <taxon>Pezizomycotina</taxon>
        <taxon>Eurotiomycetes</taxon>
        <taxon>Eurotiomycetidae</taxon>
        <taxon>Eurotiales</taxon>
        <taxon>Trichocomaceae</taxon>
        <taxon>Talaromyces</taxon>
        <taxon>Talaromyces sect. Talaromyces</taxon>
    </lineage>
</organism>
<dbReference type="Pfam" id="PF12013">
    <property type="entry name" value="OrsD"/>
    <property type="match status" value="1"/>
</dbReference>
<dbReference type="VEuPathDB" id="FungiDB:TSTA_023250"/>
<evidence type="ECO:0000313" key="3">
    <source>
        <dbReference type="Proteomes" id="UP000001745"/>
    </source>
</evidence>
<dbReference type="InParanoid" id="B8MEY8"/>
<dbReference type="OrthoDB" id="4353649at2759"/>
<dbReference type="STRING" id="441959.B8MEY8"/>